<comment type="similarity">
    <text evidence="3">Belongs to the bacterial microcompartments protein family.</text>
</comment>
<evidence type="ECO:0000256" key="1">
    <source>
        <dbReference type="ARBA" id="ARBA00024322"/>
    </source>
</evidence>
<dbReference type="Proteomes" id="UP000377798">
    <property type="component" value="Unassembled WGS sequence"/>
</dbReference>
<evidence type="ECO:0000259" key="5">
    <source>
        <dbReference type="PROSITE" id="PS51930"/>
    </source>
</evidence>
<dbReference type="GO" id="GO:0031469">
    <property type="term" value="C:bacterial microcompartment"/>
    <property type="evidence" value="ECO:0007669"/>
    <property type="project" value="UniProtKB-SubCell"/>
</dbReference>
<dbReference type="InterPro" id="IPR044872">
    <property type="entry name" value="CcmK/CsoS1_BMC"/>
</dbReference>
<keyword evidence="7" id="KW-1185">Reference proteome</keyword>
<dbReference type="InterPro" id="IPR050575">
    <property type="entry name" value="BMC_shell"/>
</dbReference>
<feature type="region of interest" description="Disordered" evidence="4">
    <location>
        <begin position="92"/>
        <end position="117"/>
    </location>
</feature>
<dbReference type="InterPro" id="IPR037233">
    <property type="entry name" value="CcmK-like_sf"/>
</dbReference>
<accession>A0A8H2M6I8</accession>
<dbReference type="RefSeq" id="WP_131749945.1">
    <property type="nucleotide sequence ID" value="NZ_CAACYI010000001.1"/>
</dbReference>
<dbReference type="EMBL" id="CAACYI010000001">
    <property type="protein sequence ID" value="VFB17417.1"/>
    <property type="molecule type" value="Genomic_DNA"/>
</dbReference>
<name>A0A8H2M6I8_9FIRM</name>
<organism evidence="6 7">
    <name type="scientific">Urinicoccus massiliensis</name>
    <dbReference type="NCBI Taxonomy" id="1723382"/>
    <lineage>
        <taxon>Bacteria</taxon>
        <taxon>Bacillati</taxon>
        <taxon>Bacillota</taxon>
        <taxon>Tissierellia</taxon>
        <taxon>Tissierellales</taxon>
        <taxon>Peptoniphilaceae</taxon>
        <taxon>Urinicoccus</taxon>
    </lineage>
</organism>
<dbReference type="CDD" id="cd07045">
    <property type="entry name" value="BMC_CcmK_like"/>
    <property type="match status" value="1"/>
</dbReference>
<dbReference type="PROSITE" id="PS51930">
    <property type="entry name" value="BMC_2"/>
    <property type="match status" value="1"/>
</dbReference>
<feature type="compositionally biased region" description="Basic and acidic residues" evidence="4">
    <location>
        <begin position="98"/>
        <end position="117"/>
    </location>
</feature>
<evidence type="ECO:0000313" key="7">
    <source>
        <dbReference type="Proteomes" id="UP000377798"/>
    </source>
</evidence>
<keyword evidence="2" id="KW-1283">Bacterial microcompartment</keyword>
<comment type="caution">
    <text evidence="6">The sequence shown here is derived from an EMBL/GenBank/DDBJ whole genome shotgun (WGS) entry which is preliminary data.</text>
</comment>
<evidence type="ECO:0000256" key="4">
    <source>
        <dbReference type="SAM" id="MobiDB-lite"/>
    </source>
</evidence>
<feature type="domain" description="BMC" evidence="5">
    <location>
        <begin position="5"/>
        <end position="89"/>
    </location>
</feature>
<dbReference type="Gene3D" id="3.30.70.1710">
    <property type="match status" value="1"/>
</dbReference>
<sequence length="180" mass="19902">MEKGALGIVETYGELAAIEAADQALKAANVELLGCEKVRGGLVNITVVGEVGAVRASVDAAVAAVERLNIQVSSHVIPRPIEDLWKILPNKDKKKKQNKEDKKPETGKVKKDKEAEDTKAKTNLTFLEEKEKELKEMRVVDLRSLAREVETSISRSEIKFANKKELVTALLEYYKEQGGD</sequence>
<evidence type="ECO:0000313" key="6">
    <source>
        <dbReference type="EMBL" id="VFB17417.1"/>
    </source>
</evidence>
<dbReference type="PANTHER" id="PTHR33941:SF11">
    <property type="entry name" value="BACTERIAL MICROCOMPARTMENT SHELL PROTEIN PDUJ"/>
    <property type="match status" value="1"/>
</dbReference>
<evidence type="ECO:0000256" key="3">
    <source>
        <dbReference type="PROSITE-ProRule" id="PRU01278"/>
    </source>
</evidence>
<protein>
    <submittedName>
        <fullName evidence="6">Propanediol utilization protein PduA</fullName>
    </submittedName>
</protein>
<dbReference type="SUPFAM" id="SSF143414">
    <property type="entry name" value="CcmK-like"/>
    <property type="match status" value="1"/>
</dbReference>
<gene>
    <name evidence="6" type="primary">pduA_4</name>
    <name evidence="6" type="ORF">NCTC13150_02010</name>
</gene>
<dbReference type="PANTHER" id="PTHR33941">
    <property type="entry name" value="PROPANEDIOL UTILIZATION PROTEIN PDUA"/>
    <property type="match status" value="1"/>
</dbReference>
<dbReference type="AlphaFoldDB" id="A0A8H2M6I8"/>
<evidence type="ECO:0000256" key="2">
    <source>
        <dbReference type="ARBA" id="ARBA00024446"/>
    </source>
</evidence>
<comment type="subcellular location">
    <subcellularLocation>
        <location evidence="1">Bacterial microcompartment</location>
    </subcellularLocation>
</comment>
<reference evidence="6 7" key="1">
    <citation type="submission" date="2019-02" db="EMBL/GenBank/DDBJ databases">
        <authorList>
            <consortium name="Pathogen Informatics"/>
        </authorList>
    </citation>
    <scope>NUCLEOTIDE SEQUENCE [LARGE SCALE GENOMIC DNA]</scope>
    <source>
        <strain evidence="6 7">3012STDY7089603</strain>
    </source>
</reference>
<dbReference type="SMART" id="SM00877">
    <property type="entry name" value="BMC"/>
    <property type="match status" value="1"/>
</dbReference>
<dbReference type="InterPro" id="IPR000249">
    <property type="entry name" value="BMC_dom"/>
</dbReference>
<proteinExistence type="inferred from homology"/>
<dbReference type="Pfam" id="PF00936">
    <property type="entry name" value="BMC"/>
    <property type="match status" value="1"/>
</dbReference>